<dbReference type="Pfam" id="PF14604">
    <property type="entry name" value="SH3_9"/>
    <property type="match status" value="1"/>
</dbReference>
<feature type="compositionally biased region" description="Basic and acidic residues" evidence="3">
    <location>
        <begin position="156"/>
        <end position="173"/>
    </location>
</feature>
<dbReference type="eggNOG" id="KOG1843">
    <property type="taxonomic scope" value="Eukaryota"/>
</dbReference>
<proteinExistence type="predicted"/>
<feature type="compositionally biased region" description="Low complexity" evidence="3">
    <location>
        <begin position="127"/>
        <end position="155"/>
    </location>
</feature>
<dbReference type="AlphaFoldDB" id="S8EIJ2"/>
<keyword evidence="6" id="KW-1185">Reference proteome</keyword>
<feature type="region of interest" description="Disordered" evidence="3">
    <location>
        <begin position="474"/>
        <end position="497"/>
    </location>
</feature>
<dbReference type="PROSITE" id="PS50002">
    <property type="entry name" value="SH3"/>
    <property type="match status" value="1"/>
</dbReference>
<feature type="compositionally biased region" description="Low complexity" evidence="3">
    <location>
        <begin position="899"/>
        <end position="918"/>
    </location>
</feature>
<feature type="compositionally biased region" description="Pro residues" evidence="3">
    <location>
        <begin position="1159"/>
        <end position="1169"/>
    </location>
</feature>
<gene>
    <name evidence="5" type="ORF">FOMPIDRAFT_1058809</name>
</gene>
<dbReference type="SUPFAM" id="SSF50044">
    <property type="entry name" value="SH3-domain"/>
    <property type="match status" value="1"/>
</dbReference>
<feature type="compositionally biased region" description="Low complexity" evidence="3">
    <location>
        <begin position="525"/>
        <end position="543"/>
    </location>
</feature>
<keyword evidence="1 2" id="KW-0728">SH3 domain</keyword>
<feature type="region of interest" description="Disordered" evidence="3">
    <location>
        <begin position="525"/>
        <end position="555"/>
    </location>
</feature>
<feature type="compositionally biased region" description="Pro residues" evidence="3">
    <location>
        <begin position="1069"/>
        <end position="1078"/>
    </location>
</feature>
<feature type="region of interest" description="Disordered" evidence="3">
    <location>
        <begin position="774"/>
        <end position="820"/>
    </location>
</feature>
<evidence type="ECO:0000256" key="1">
    <source>
        <dbReference type="ARBA" id="ARBA00022443"/>
    </source>
</evidence>
<dbReference type="InterPro" id="IPR001452">
    <property type="entry name" value="SH3_domain"/>
</dbReference>
<dbReference type="SMART" id="SM00326">
    <property type="entry name" value="SH3"/>
    <property type="match status" value="1"/>
</dbReference>
<evidence type="ECO:0000256" key="2">
    <source>
        <dbReference type="PROSITE-ProRule" id="PRU00192"/>
    </source>
</evidence>
<protein>
    <recommendedName>
        <fullName evidence="4">SH3 domain-containing protein</fullName>
    </recommendedName>
</protein>
<evidence type="ECO:0000259" key="4">
    <source>
        <dbReference type="PROSITE" id="PS50002"/>
    </source>
</evidence>
<organism evidence="5 6">
    <name type="scientific">Fomitopsis schrenkii</name>
    <name type="common">Brown rot fungus</name>
    <dbReference type="NCBI Taxonomy" id="2126942"/>
    <lineage>
        <taxon>Eukaryota</taxon>
        <taxon>Fungi</taxon>
        <taxon>Dikarya</taxon>
        <taxon>Basidiomycota</taxon>
        <taxon>Agaricomycotina</taxon>
        <taxon>Agaricomycetes</taxon>
        <taxon>Polyporales</taxon>
        <taxon>Fomitopsis</taxon>
    </lineage>
</organism>
<feature type="compositionally biased region" description="Polar residues" evidence="3">
    <location>
        <begin position="544"/>
        <end position="555"/>
    </location>
</feature>
<feature type="compositionally biased region" description="Polar residues" evidence="3">
    <location>
        <begin position="75"/>
        <end position="86"/>
    </location>
</feature>
<dbReference type="InParanoid" id="S8EIJ2"/>
<feature type="compositionally biased region" description="Pro residues" evidence="3">
    <location>
        <begin position="61"/>
        <end position="73"/>
    </location>
</feature>
<sequence length="1233" mass="129857">MIHLDRGHSSAIAGHSKSNLILADPPHADQHSLLPWSPSTRTDPSFYHESQEPFTLTNDTPKPPSPSDIPPPAQKQEQPASTTNYGPITPGHAEEPKLPEPSPSSPADPRSPAADTLSSLTPPPDAATPNAAAAQGANADRLPAAGGEAAAAEVGAPKEEDKADVSEEVEKASRASTPLSELSSAPDDEEEDKTKEEDLSAGRPPGGQKDTHEADGPNKSVQAGATSRGHVSAARNAQSPREAPSEASSSHPNPAKYASDAKGSSIGQPSSSVRSSPFSQPDIASLGSDVSLPNHVPNLTASAGAKLDPKVVTTLELTNQLLSVMMALLNRGVPHEDPIPAQYGMHVQSNLAWLAAAADGKEKGRNTVPLPKMRPPPPVDGVPMDRIHQLYAEMPVVFAKEIARREQAAAALQGMSPVDLQNGLKRNRPDELLPELANKRRDIGDSKLSTPIASTAHFSNAVPQMHPGMVPGAGNPLSAVPSLQGTPTPQLSSPAMPPPTVPPGMMGGAAEAQMLAARERARQMQMQQMQQQNMQQQQQQLAESSRQMSPSHSQQGIAMANMAGPSSMGGMRQQGMQQMQNQNQLLMRQYQILQNPAHPLTQYLNQQVPNFTTLSMHQQLQHVQKAQLILQQRQRMAAEAGGSMQGMSMMNPGMLSNAGMSSGQISPTRSMQQAAMSSPPSAGGMSFGGQGAGPGMGMNGAGLHPQQQQFLAMNPQQKQLYLMQQQQHMRNGGMSNSGMMNPQMMAAAQERMQQQQQRMAQASLNANAGMQMSGAMDASGHIPALRSNPSMSGISRSTRTPSDSAPSPAAGMSQRISGHTPDDLQRAMMLQQAQQRGMTPQQMMQQNAGPMPQVNFAQNVQQQMSPMGQGAGSYGMSPPNSAGPGGGFGGGMQGGMGGTPQPSGAGGQNQWQQQNVNGLGNGQFPFVAPSPAASQHHSDPSMTPRQMSATPAPGQAMAQNSPQVDQGGLADFGDIFNWGQYFTSRPELLNKSGQVSQDEVRAHAASAIHNAFSKTTPQEAASVVSGFRRAMPPPPAQPDASASANSEPDMPAVAGRVAAAAAAFGASGPPLPRAPPRRGPSSEEHESSLNKLSVQKKFGDVDVSSGKAMFSSLRNSTANKSAAAPQAAPPTPPAFPRRASNFPPPPNRANSSVSQTPSTPSPPPPPPRARVPEPEPEGEWAEALYEYTSDDPGDLTLEEGVRVLIVERTSDDWWTGEIDGRRGLVPAAYVKML</sequence>
<evidence type="ECO:0000313" key="6">
    <source>
        <dbReference type="Proteomes" id="UP000015241"/>
    </source>
</evidence>
<dbReference type="Proteomes" id="UP000015241">
    <property type="component" value="Unassembled WGS sequence"/>
</dbReference>
<evidence type="ECO:0000256" key="3">
    <source>
        <dbReference type="SAM" id="MobiDB-lite"/>
    </source>
</evidence>
<feature type="compositionally biased region" description="Gly residues" evidence="3">
    <location>
        <begin position="883"/>
        <end position="898"/>
    </location>
</feature>
<feature type="region of interest" description="Disordered" evidence="3">
    <location>
        <begin position="867"/>
        <end position="962"/>
    </location>
</feature>
<dbReference type="EMBL" id="KE504131">
    <property type="protein sequence ID" value="EPT03149.1"/>
    <property type="molecule type" value="Genomic_DNA"/>
</dbReference>
<feature type="region of interest" description="Disordered" evidence="3">
    <location>
        <begin position="1028"/>
        <end position="1097"/>
    </location>
</feature>
<dbReference type="STRING" id="743788.S8EIJ2"/>
<feature type="compositionally biased region" description="Low complexity" evidence="3">
    <location>
        <begin position="1038"/>
        <end position="1068"/>
    </location>
</feature>
<name>S8EIJ2_FOMSC</name>
<feature type="region of interest" description="Disordered" evidence="3">
    <location>
        <begin position="1"/>
        <end position="293"/>
    </location>
</feature>
<feature type="region of interest" description="Disordered" evidence="3">
    <location>
        <begin position="1112"/>
        <end position="1178"/>
    </location>
</feature>
<reference evidence="5 6" key="1">
    <citation type="journal article" date="2012" name="Science">
        <title>The Paleozoic origin of enzymatic lignin decomposition reconstructed from 31 fungal genomes.</title>
        <authorList>
            <person name="Floudas D."/>
            <person name="Binder M."/>
            <person name="Riley R."/>
            <person name="Barry K."/>
            <person name="Blanchette R.A."/>
            <person name="Henrissat B."/>
            <person name="Martinez A.T."/>
            <person name="Otillar R."/>
            <person name="Spatafora J.W."/>
            <person name="Yadav J.S."/>
            <person name="Aerts A."/>
            <person name="Benoit I."/>
            <person name="Boyd A."/>
            <person name="Carlson A."/>
            <person name="Copeland A."/>
            <person name="Coutinho P.M."/>
            <person name="de Vries R.P."/>
            <person name="Ferreira P."/>
            <person name="Findley K."/>
            <person name="Foster B."/>
            <person name="Gaskell J."/>
            <person name="Glotzer D."/>
            <person name="Gorecki P."/>
            <person name="Heitman J."/>
            <person name="Hesse C."/>
            <person name="Hori C."/>
            <person name="Igarashi K."/>
            <person name="Jurgens J.A."/>
            <person name="Kallen N."/>
            <person name="Kersten P."/>
            <person name="Kohler A."/>
            <person name="Kuees U."/>
            <person name="Kumar T.K.A."/>
            <person name="Kuo A."/>
            <person name="LaButti K."/>
            <person name="Larrondo L.F."/>
            <person name="Lindquist E."/>
            <person name="Ling A."/>
            <person name="Lombard V."/>
            <person name="Lucas S."/>
            <person name="Lundell T."/>
            <person name="Martin R."/>
            <person name="McLaughlin D.J."/>
            <person name="Morgenstern I."/>
            <person name="Morin E."/>
            <person name="Murat C."/>
            <person name="Nagy L.G."/>
            <person name="Nolan M."/>
            <person name="Ohm R.A."/>
            <person name="Patyshakuliyeva A."/>
            <person name="Rokas A."/>
            <person name="Ruiz-Duenas F.J."/>
            <person name="Sabat G."/>
            <person name="Salamov A."/>
            <person name="Samejima M."/>
            <person name="Schmutz J."/>
            <person name="Slot J.C."/>
            <person name="St John F."/>
            <person name="Stenlid J."/>
            <person name="Sun H."/>
            <person name="Sun S."/>
            <person name="Syed K."/>
            <person name="Tsang A."/>
            <person name="Wiebenga A."/>
            <person name="Young D."/>
            <person name="Pisabarro A."/>
            <person name="Eastwood D.C."/>
            <person name="Martin F."/>
            <person name="Cullen D."/>
            <person name="Grigoriev I.V."/>
            <person name="Hibbett D.S."/>
        </authorList>
    </citation>
    <scope>NUCLEOTIDE SEQUENCE</scope>
    <source>
        <strain evidence="6">FP-58527</strain>
    </source>
</reference>
<dbReference type="Gene3D" id="2.30.30.40">
    <property type="entry name" value="SH3 Domains"/>
    <property type="match status" value="1"/>
</dbReference>
<dbReference type="CDD" id="cd00174">
    <property type="entry name" value="SH3"/>
    <property type="match status" value="1"/>
</dbReference>
<evidence type="ECO:0000313" key="5">
    <source>
        <dbReference type="EMBL" id="EPT03149.1"/>
    </source>
</evidence>
<dbReference type="InterPro" id="IPR036028">
    <property type="entry name" value="SH3-like_dom_sf"/>
</dbReference>
<dbReference type="PRINTS" id="PR01887">
    <property type="entry name" value="SPECTRNALPHA"/>
</dbReference>
<feature type="domain" description="SH3" evidence="4">
    <location>
        <begin position="1176"/>
        <end position="1233"/>
    </location>
</feature>
<feature type="compositionally biased region" description="Polar residues" evidence="3">
    <location>
        <begin position="174"/>
        <end position="183"/>
    </location>
</feature>
<feature type="compositionally biased region" description="Low complexity" evidence="3">
    <location>
        <begin position="237"/>
        <end position="255"/>
    </location>
</feature>
<feature type="compositionally biased region" description="Low complexity" evidence="3">
    <location>
        <begin position="264"/>
        <end position="281"/>
    </location>
</feature>
<feature type="compositionally biased region" description="Polar residues" evidence="3">
    <location>
        <begin position="787"/>
        <end position="805"/>
    </location>
</feature>
<feature type="compositionally biased region" description="Polar residues" evidence="3">
    <location>
        <begin position="481"/>
        <end position="493"/>
    </location>
</feature>
<accession>S8EIJ2</accession>
<dbReference type="OrthoDB" id="2530523at2759"/>
<feature type="compositionally biased region" description="Polar residues" evidence="3">
    <location>
        <begin position="932"/>
        <end position="949"/>
    </location>
</feature>
<dbReference type="HOGENOM" id="CLU_007668_0_0_1"/>